<evidence type="ECO:0000313" key="3">
    <source>
        <dbReference type="Proteomes" id="UP000325127"/>
    </source>
</evidence>
<keyword evidence="1" id="KW-0472">Membrane</keyword>
<sequence>MIKGIKIFITVVFVILALLSGMMSFMIVGMGVSGSGCGQECFDNMDSAKFISIIFWILAIISGIFAFMDNGSPKKILSNKIKSIGIFADFIIPPEHLLGALIKTPSQPLLIS</sequence>
<reference evidence="2 3" key="1">
    <citation type="submission" date="2019-08" db="EMBL/GenBank/DDBJ databases">
        <title>Emergence of NDM-5-producing hypervirulent Klebsiella pneumoniae from clinical infections.</title>
        <authorList>
            <person name="Shen Z."/>
            <person name="Zhang H."/>
            <person name="Li M."/>
        </authorList>
    </citation>
    <scope>NUCLEOTIDE SEQUENCE [LARGE SCALE GENOMIC DNA]</scope>
    <source>
        <strain evidence="2 3">RJ18-01</strain>
    </source>
</reference>
<dbReference type="EMBL" id="CP043670">
    <property type="protein sequence ID" value="QEP92280.1"/>
    <property type="molecule type" value="Genomic_DNA"/>
</dbReference>
<dbReference type="AlphaFoldDB" id="A0A5C2LJR2"/>
<dbReference type="Proteomes" id="UP000325127">
    <property type="component" value="Chromosome"/>
</dbReference>
<gene>
    <name evidence="2" type="ORF">FZ928_04420</name>
</gene>
<keyword evidence="1" id="KW-0812">Transmembrane</keyword>
<name>A0A5C2LJR2_KLEPN</name>
<protein>
    <submittedName>
        <fullName evidence="2">Uncharacterized protein</fullName>
    </submittedName>
</protein>
<proteinExistence type="predicted"/>
<evidence type="ECO:0000313" key="2">
    <source>
        <dbReference type="EMBL" id="QEP92280.1"/>
    </source>
</evidence>
<feature type="transmembrane region" description="Helical" evidence="1">
    <location>
        <begin position="48"/>
        <end position="68"/>
    </location>
</feature>
<accession>A0A5C2LJR2</accession>
<organism evidence="2 3">
    <name type="scientific">Klebsiella pneumoniae</name>
    <dbReference type="NCBI Taxonomy" id="573"/>
    <lineage>
        <taxon>Bacteria</taxon>
        <taxon>Pseudomonadati</taxon>
        <taxon>Pseudomonadota</taxon>
        <taxon>Gammaproteobacteria</taxon>
        <taxon>Enterobacterales</taxon>
        <taxon>Enterobacteriaceae</taxon>
        <taxon>Klebsiella/Raoultella group</taxon>
        <taxon>Klebsiella</taxon>
        <taxon>Klebsiella pneumoniae complex</taxon>
    </lineage>
</organism>
<keyword evidence="1" id="KW-1133">Transmembrane helix</keyword>
<evidence type="ECO:0000256" key="1">
    <source>
        <dbReference type="SAM" id="Phobius"/>
    </source>
</evidence>